<evidence type="ECO:0000313" key="2">
    <source>
        <dbReference type="Proteomes" id="UP000531840"/>
    </source>
</evidence>
<reference evidence="1 2" key="1">
    <citation type="submission" date="2020-07" db="EMBL/GenBank/DDBJ databases">
        <title>MOT database genomes.</title>
        <authorList>
            <person name="Joseph S."/>
            <person name="Aduse-Opoku J."/>
            <person name="Hashim A."/>
            <person name="Wade W."/>
            <person name="Curtis M."/>
        </authorList>
    </citation>
    <scope>NUCLEOTIDE SEQUENCE [LARGE SCALE GENOMIC DNA]</scope>
    <source>
        <strain evidence="1 2">CIP 106318</strain>
    </source>
</reference>
<comment type="caution">
    <text evidence="1">The sequence shown here is derived from an EMBL/GenBank/DDBJ whole genome shotgun (WGS) entry which is preliminary data.</text>
</comment>
<dbReference type="EMBL" id="JACBYF010000022">
    <property type="protein sequence ID" value="NYS48007.1"/>
    <property type="molecule type" value="Genomic_DNA"/>
</dbReference>
<organism evidence="1 2">
    <name type="scientific">Gemelliphila palaticanis</name>
    <dbReference type="NCBI Taxonomy" id="81950"/>
    <lineage>
        <taxon>Bacteria</taxon>
        <taxon>Bacillati</taxon>
        <taxon>Bacillota</taxon>
        <taxon>Bacilli</taxon>
        <taxon>Bacillales</taxon>
        <taxon>Gemellaceae</taxon>
        <taxon>Gemelliphila</taxon>
    </lineage>
</organism>
<dbReference type="Proteomes" id="UP000531840">
    <property type="component" value="Unassembled WGS sequence"/>
</dbReference>
<sequence length="52" mass="6218">MRILVEEKYNIFEENKKKVLENNEVNVNDKHKVLNKLNIGNIGKGKKYKFKK</sequence>
<gene>
    <name evidence="1" type="ORF">HZY85_07460</name>
</gene>
<dbReference type="RefSeq" id="WP_179941790.1">
    <property type="nucleotide sequence ID" value="NZ_JACBYF010000022.1"/>
</dbReference>
<proteinExistence type="predicted"/>
<protein>
    <submittedName>
        <fullName evidence="1">Uncharacterized protein</fullName>
    </submittedName>
</protein>
<evidence type="ECO:0000313" key="1">
    <source>
        <dbReference type="EMBL" id="NYS48007.1"/>
    </source>
</evidence>
<keyword evidence="2" id="KW-1185">Reference proteome</keyword>
<name>A0ABX2T0T5_9BACL</name>
<accession>A0ABX2T0T5</accession>